<accession>A0A316AS75</accession>
<dbReference type="PANTHER" id="PTHR46025:SF3">
    <property type="entry name" value="XYLOSYLTRANSFERASE OXT"/>
    <property type="match status" value="1"/>
</dbReference>
<keyword evidence="3" id="KW-0328">Glycosyltransferase</keyword>
<comment type="caution">
    <text evidence="15">The sequence shown here is derived from an EMBL/GenBank/DDBJ whole genome shotgun (WGS) entry which is preliminary data.</text>
</comment>
<dbReference type="InterPro" id="IPR003406">
    <property type="entry name" value="Glyco_trans_14"/>
</dbReference>
<keyword evidence="9" id="KW-1133">Transmembrane helix</keyword>
<keyword evidence="7" id="KW-0256">Endoplasmic reticulum</keyword>
<evidence type="ECO:0000256" key="12">
    <source>
        <dbReference type="ARBA" id="ARBA00023157"/>
    </source>
</evidence>
<dbReference type="GO" id="GO:0050650">
    <property type="term" value="P:chondroitin sulfate proteoglycan biosynthetic process"/>
    <property type="evidence" value="ECO:0007669"/>
    <property type="project" value="TreeGrafter"/>
</dbReference>
<evidence type="ECO:0000256" key="7">
    <source>
        <dbReference type="ARBA" id="ARBA00022824"/>
    </source>
</evidence>
<evidence type="ECO:0000256" key="9">
    <source>
        <dbReference type="ARBA" id="ARBA00022989"/>
    </source>
</evidence>
<keyword evidence="12" id="KW-1015">Disulfide bond</keyword>
<sequence length="302" mass="34743">MINYRVAYLLMVHKNSKQVRRLIERLDAKQAQFWIQVDLKVDLATFQRELEHMPQVHFVQNRKSGAWGRFGFVEGNLEGIRSIARSGYAYDHLVILSGQDYLLSSNEAILTLLAGNPLASFMHYTPVADTPDAHVAERMRKYHIYVPFNKKVVYPYDSPTPVKKLLNGALALSGQFPLPRTLPGERPIFFGSNWVRLSKKAVNYLLDTLEREPELIRFFRYTTLAEEHIFQTILLSGSEADRGEIINTNFTFCHWKRAPELYTVPLGMSDLDLILGSGDLLARKFDMSHNVELMDYLDRNCS</sequence>
<gene>
    <name evidence="15" type="ORF">CLV98_101646</name>
</gene>
<dbReference type="OrthoDB" id="7943907at2"/>
<keyword evidence="8" id="KW-0735">Signal-anchor</keyword>
<dbReference type="Proteomes" id="UP000245880">
    <property type="component" value="Unassembled WGS sequence"/>
</dbReference>
<evidence type="ECO:0000256" key="3">
    <source>
        <dbReference type="ARBA" id="ARBA00022676"/>
    </source>
</evidence>
<name>A0A316AS75_9BACT</name>
<evidence type="ECO:0000256" key="8">
    <source>
        <dbReference type="ARBA" id="ARBA00022968"/>
    </source>
</evidence>
<reference evidence="15 16" key="1">
    <citation type="submission" date="2018-03" db="EMBL/GenBank/DDBJ databases">
        <title>Genomic Encyclopedia of Archaeal and Bacterial Type Strains, Phase II (KMG-II): from individual species to whole genera.</title>
        <authorList>
            <person name="Goeker M."/>
        </authorList>
    </citation>
    <scope>NUCLEOTIDE SEQUENCE [LARGE SCALE GENOMIC DNA]</scope>
    <source>
        <strain evidence="15 16">DSM 100346</strain>
    </source>
</reference>
<dbReference type="PANTHER" id="PTHR46025">
    <property type="entry name" value="XYLOSYLTRANSFERASE OXT"/>
    <property type="match status" value="1"/>
</dbReference>
<proteinExistence type="predicted"/>
<keyword evidence="13" id="KW-0325">Glycoprotein</keyword>
<evidence type="ECO:0000256" key="2">
    <source>
        <dbReference type="ARBA" id="ARBA00004648"/>
    </source>
</evidence>
<evidence type="ECO:0000256" key="6">
    <source>
        <dbReference type="ARBA" id="ARBA00022723"/>
    </source>
</evidence>
<dbReference type="AlphaFoldDB" id="A0A316AS75"/>
<dbReference type="RefSeq" id="WP_109672694.1">
    <property type="nucleotide sequence ID" value="NZ_QGDT01000001.1"/>
</dbReference>
<comment type="subcellular location">
    <subcellularLocation>
        <location evidence="2">Endoplasmic reticulum membrane</location>
        <topology evidence="2">Single-pass type II membrane protein</topology>
    </subcellularLocation>
    <subcellularLocation>
        <location evidence="1">Golgi apparatus membrane</location>
        <topology evidence="1">Single-pass type II membrane protein</topology>
    </subcellularLocation>
</comment>
<keyword evidence="4" id="KW-0808">Transferase</keyword>
<evidence type="ECO:0000256" key="14">
    <source>
        <dbReference type="ARBA" id="ARBA00042865"/>
    </source>
</evidence>
<evidence type="ECO:0000256" key="5">
    <source>
        <dbReference type="ARBA" id="ARBA00022692"/>
    </source>
</evidence>
<dbReference type="GO" id="GO:0030158">
    <property type="term" value="F:protein xylosyltransferase activity"/>
    <property type="evidence" value="ECO:0007669"/>
    <property type="project" value="InterPro"/>
</dbReference>
<evidence type="ECO:0000256" key="1">
    <source>
        <dbReference type="ARBA" id="ARBA00004323"/>
    </source>
</evidence>
<dbReference type="GO" id="GO:0016020">
    <property type="term" value="C:membrane"/>
    <property type="evidence" value="ECO:0007669"/>
    <property type="project" value="InterPro"/>
</dbReference>
<dbReference type="GO" id="GO:0015012">
    <property type="term" value="P:heparan sulfate proteoglycan biosynthetic process"/>
    <property type="evidence" value="ECO:0007669"/>
    <property type="project" value="TreeGrafter"/>
</dbReference>
<evidence type="ECO:0000256" key="4">
    <source>
        <dbReference type="ARBA" id="ARBA00022679"/>
    </source>
</evidence>
<evidence type="ECO:0000313" key="15">
    <source>
        <dbReference type="EMBL" id="PWJ60462.1"/>
    </source>
</evidence>
<protein>
    <recommendedName>
        <fullName evidence="14">Peptide O-xylosyltransferase</fullName>
    </recommendedName>
</protein>
<dbReference type="GO" id="GO:0046872">
    <property type="term" value="F:metal ion binding"/>
    <property type="evidence" value="ECO:0007669"/>
    <property type="project" value="UniProtKB-KW"/>
</dbReference>
<dbReference type="Pfam" id="PF02485">
    <property type="entry name" value="Branch"/>
    <property type="match status" value="1"/>
</dbReference>
<keyword evidence="6" id="KW-0479">Metal-binding</keyword>
<organism evidence="15 16">
    <name type="scientific">Dyadobacter jejuensis</name>
    <dbReference type="NCBI Taxonomy" id="1082580"/>
    <lineage>
        <taxon>Bacteria</taxon>
        <taxon>Pseudomonadati</taxon>
        <taxon>Bacteroidota</taxon>
        <taxon>Cytophagia</taxon>
        <taxon>Cytophagales</taxon>
        <taxon>Spirosomataceae</taxon>
        <taxon>Dyadobacter</taxon>
    </lineage>
</organism>
<keyword evidence="16" id="KW-1185">Reference proteome</keyword>
<evidence type="ECO:0000313" key="16">
    <source>
        <dbReference type="Proteomes" id="UP000245880"/>
    </source>
</evidence>
<keyword evidence="5" id="KW-0812">Transmembrane</keyword>
<dbReference type="EMBL" id="QGDT01000001">
    <property type="protein sequence ID" value="PWJ60462.1"/>
    <property type="molecule type" value="Genomic_DNA"/>
</dbReference>
<keyword evidence="10" id="KW-0333">Golgi apparatus</keyword>
<keyword evidence="11" id="KW-0472">Membrane</keyword>
<dbReference type="InterPro" id="IPR043538">
    <property type="entry name" value="XYLT"/>
</dbReference>
<evidence type="ECO:0000256" key="10">
    <source>
        <dbReference type="ARBA" id="ARBA00023034"/>
    </source>
</evidence>
<evidence type="ECO:0000256" key="13">
    <source>
        <dbReference type="ARBA" id="ARBA00023180"/>
    </source>
</evidence>
<evidence type="ECO:0000256" key="11">
    <source>
        <dbReference type="ARBA" id="ARBA00023136"/>
    </source>
</evidence>